<evidence type="ECO:0000256" key="1">
    <source>
        <dbReference type="ARBA" id="ARBA00022630"/>
    </source>
</evidence>
<evidence type="ECO:0000256" key="6">
    <source>
        <dbReference type="PIRSR" id="PIRSR000337-1"/>
    </source>
</evidence>
<dbReference type="PANTHER" id="PTHR30011:SF16">
    <property type="entry name" value="C2H2 FINGER DOMAIN TRANSCRIPTION FACTOR (EUROFUNG)-RELATED"/>
    <property type="match status" value="1"/>
</dbReference>
<keyword evidence="1 6" id="KW-0285">Flavoprotein</keyword>
<feature type="binding site" evidence="6">
    <location>
        <position position="160"/>
    </location>
    <ligand>
        <name>FMN</name>
        <dbReference type="ChEBI" id="CHEBI:58210"/>
    </ligand>
</feature>
<dbReference type="InterPro" id="IPR016215">
    <property type="entry name" value="NTA_MOA"/>
</dbReference>
<keyword evidence="10" id="KW-1185">Reference proteome</keyword>
<feature type="binding site" evidence="6">
    <location>
        <position position="60"/>
    </location>
    <ligand>
        <name>FMN</name>
        <dbReference type="ChEBI" id="CHEBI:58210"/>
    </ligand>
</feature>
<evidence type="ECO:0000256" key="4">
    <source>
        <dbReference type="ARBA" id="ARBA00023033"/>
    </source>
</evidence>
<dbReference type="InterPro" id="IPR011251">
    <property type="entry name" value="Luciferase-like_dom"/>
</dbReference>
<gene>
    <name evidence="9" type="ORF">CAL25_10040</name>
</gene>
<evidence type="ECO:0000256" key="3">
    <source>
        <dbReference type="ARBA" id="ARBA00023002"/>
    </source>
</evidence>
<dbReference type="InterPro" id="IPR036661">
    <property type="entry name" value="Luciferase-like_sf"/>
</dbReference>
<feature type="region of interest" description="Disordered" evidence="7">
    <location>
        <begin position="434"/>
        <end position="454"/>
    </location>
</feature>
<dbReference type="RefSeq" id="WP_094799809.1">
    <property type="nucleotide sequence ID" value="NZ_NEVP01000006.1"/>
</dbReference>
<evidence type="ECO:0000313" key="10">
    <source>
        <dbReference type="Proteomes" id="UP000216913"/>
    </source>
</evidence>
<sequence length="454" mass="50482">MAHKKIIYNAFTQFTLSHQAHGQWRRQEAAAQRNFSRFAPWVRLARTAERAGLDTIFFADTIGVYDVYRQGWDTAAREGMQFPANDPASLVSALAYATEHLGFIVTSSILQDHPFNFARKLSTLDHLSEGRVGWNIVTSYLDNAARNFGQPRLDGHDDRYAWAEEYTEVVYKLWEASWQDDAVVADLAGGIYADPARIHPIHHEGRRYRVEGPHMPQPSPQRTPLLAQAGASGTGRAFAARHAEMTFLPAITPASAAADIADLDARLVAAGRRAGDLKYVVGLHPVIGSTEAEARERYEEFLHWRSEPGYLAHASGSIGFDLSVIDPDTPLADVKSEYVQGGIRAVIDAEPDKQARFGDVLRQRLNKAAPGTPEQIADTIGEWARAGVDGFNLIPVTLPDWFDVFADEVVPILRKRGLIQSEYRSGTLREKLFGDAPTLPDRHPARRLRPWAQA</sequence>
<keyword evidence="4" id="KW-0503">Monooxygenase</keyword>
<keyword evidence="2 6" id="KW-0288">FMN</keyword>
<name>A0A261TQX7_9BORD</name>
<evidence type="ECO:0000259" key="8">
    <source>
        <dbReference type="Pfam" id="PF00296"/>
    </source>
</evidence>
<protein>
    <submittedName>
        <fullName evidence="9">LLM class flavin-dependent oxidoreductase</fullName>
    </submittedName>
</protein>
<dbReference type="Proteomes" id="UP000216913">
    <property type="component" value="Unassembled WGS sequence"/>
</dbReference>
<accession>A0A261TQX7</accession>
<dbReference type="Gene3D" id="3.20.20.30">
    <property type="entry name" value="Luciferase-like domain"/>
    <property type="match status" value="1"/>
</dbReference>
<feature type="binding site" evidence="6">
    <location>
        <position position="106"/>
    </location>
    <ligand>
        <name>FMN</name>
        <dbReference type="ChEBI" id="CHEBI:58210"/>
    </ligand>
</feature>
<comment type="caution">
    <text evidence="9">The sequence shown here is derived from an EMBL/GenBank/DDBJ whole genome shotgun (WGS) entry which is preliminary data.</text>
</comment>
<dbReference type="GO" id="GO:0016705">
    <property type="term" value="F:oxidoreductase activity, acting on paired donors, with incorporation or reduction of molecular oxygen"/>
    <property type="evidence" value="ECO:0007669"/>
    <property type="project" value="InterPro"/>
</dbReference>
<keyword evidence="3" id="KW-0560">Oxidoreductase</keyword>
<dbReference type="SUPFAM" id="SSF51679">
    <property type="entry name" value="Bacterial luciferase-like"/>
    <property type="match status" value="1"/>
</dbReference>
<proteinExistence type="inferred from homology"/>
<dbReference type="InterPro" id="IPR051260">
    <property type="entry name" value="Diverse_substr_monoxygenases"/>
</dbReference>
<organism evidence="9 10">
    <name type="scientific">Bordetella genomosp. 5</name>
    <dbReference type="NCBI Taxonomy" id="1395608"/>
    <lineage>
        <taxon>Bacteria</taxon>
        <taxon>Pseudomonadati</taxon>
        <taxon>Pseudomonadota</taxon>
        <taxon>Betaproteobacteria</taxon>
        <taxon>Burkholderiales</taxon>
        <taxon>Alcaligenaceae</taxon>
        <taxon>Bordetella</taxon>
    </lineage>
</organism>
<evidence type="ECO:0000256" key="5">
    <source>
        <dbReference type="ARBA" id="ARBA00033748"/>
    </source>
</evidence>
<dbReference type="AlphaFoldDB" id="A0A261TQX7"/>
<dbReference type="Pfam" id="PF00296">
    <property type="entry name" value="Bac_luciferase"/>
    <property type="match status" value="1"/>
</dbReference>
<dbReference type="OrthoDB" id="4505903at2"/>
<evidence type="ECO:0000256" key="7">
    <source>
        <dbReference type="SAM" id="MobiDB-lite"/>
    </source>
</evidence>
<evidence type="ECO:0000256" key="2">
    <source>
        <dbReference type="ARBA" id="ARBA00022643"/>
    </source>
</evidence>
<feature type="domain" description="Luciferase-like" evidence="8">
    <location>
        <begin position="29"/>
        <end position="389"/>
    </location>
</feature>
<dbReference type="GO" id="GO:0004497">
    <property type="term" value="F:monooxygenase activity"/>
    <property type="evidence" value="ECO:0007669"/>
    <property type="project" value="UniProtKB-KW"/>
</dbReference>
<dbReference type="PANTHER" id="PTHR30011">
    <property type="entry name" value="ALKANESULFONATE MONOOXYGENASE-RELATED"/>
    <property type="match status" value="1"/>
</dbReference>
<feature type="binding site" evidence="6">
    <location>
        <position position="156"/>
    </location>
    <ligand>
        <name>FMN</name>
        <dbReference type="ChEBI" id="CHEBI:58210"/>
    </ligand>
</feature>
<comment type="similarity">
    <text evidence="5">Belongs to the NtaA/SnaA/DszA monooxygenase family.</text>
</comment>
<evidence type="ECO:0000313" key="9">
    <source>
        <dbReference type="EMBL" id="OZI51855.1"/>
    </source>
</evidence>
<feature type="binding site" evidence="6">
    <location>
        <position position="232"/>
    </location>
    <ligand>
        <name>FMN</name>
        <dbReference type="ChEBI" id="CHEBI:58210"/>
    </ligand>
</feature>
<dbReference type="EMBL" id="NEVP01000006">
    <property type="protein sequence ID" value="OZI51855.1"/>
    <property type="molecule type" value="Genomic_DNA"/>
</dbReference>
<dbReference type="NCBIfam" id="TIGR03860">
    <property type="entry name" value="FMN_nitrolo"/>
    <property type="match status" value="1"/>
</dbReference>
<dbReference type="PIRSF" id="PIRSF000337">
    <property type="entry name" value="NTA_MOA"/>
    <property type="match status" value="1"/>
</dbReference>
<reference evidence="9 10" key="1">
    <citation type="submission" date="2017-05" db="EMBL/GenBank/DDBJ databases">
        <title>Complete and WGS of Bordetella genogroups.</title>
        <authorList>
            <person name="Spilker T."/>
            <person name="LiPuma J."/>
        </authorList>
    </citation>
    <scope>NUCLEOTIDE SEQUENCE [LARGE SCALE GENOMIC DNA]</scope>
    <source>
        <strain evidence="9 10">AU10456</strain>
    </source>
</reference>
<feature type="compositionally biased region" description="Basic residues" evidence="7">
    <location>
        <begin position="444"/>
        <end position="454"/>
    </location>
</feature>